<evidence type="ECO:0000313" key="2">
    <source>
        <dbReference type="EMBL" id="GFN92916.1"/>
    </source>
</evidence>
<evidence type="ECO:0000313" key="3">
    <source>
        <dbReference type="Proteomes" id="UP000735302"/>
    </source>
</evidence>
<sequence length="104" mass="11977">MSSQRPKTCLVRFQSSSFVIKCLLEMTKVYENGAGPQDRKLTMICLKFKKRLDLNRRKHPGRLNADSESHVVELTGSKPDHAEVLKNPDIDRYHLQKKVSHTKS</sequence>
<proteinExistence type="predicted"/>
<feature type="region of interest" description="Disordered" evidence="1">
    <location>
        <begin position="59"/>
        <end position="104"/>
    </location>
</feature>
<feature type="compositionally biased region" description="Basic residues" evidence="1">
    <location>
        <begin position="95"/>
        <end position="104"/>
    </location>
</feature>
<protein>
    <submittedName>
        <fullName evidence="2">Uncharacterized protein</fullName>
    </submittedName>
</protein>
<reference evidence="2 3" key="1">
    <citation type="journal article" date="2021" name="Elife">
        <title>Chloroplast acquisition without the gene transfer in kleptoplastic sea slugs, Plakobranchus ocellatus.</title>
        <authorList>
            <person name="Maeda T."/>
            <person name="Takahashi S."/>
            <person name="Yoshida T."/>
            <person name="Shimamura S."/>
            <person name="Takaki Y."/>
            <person name="Nagai Y."/>
            <person name="Toyoda A."/>
            <person name="Suzuki Y."/>
            <person name="Arimoto A."/>
            <person name="Ishii H."/>
            <person name="Satoh N."/>
            <person name="Nishiyama T."/>
            <person name="Hasebe M."/>
            <person name="Maruyama T."/>
            <person name="Minagawa J."/>
            <person name="Obokata J."/>
            <person name="Shigenobu S."/>
        </authorList>
    </citation>
    <scope>NUCLEOTIDE SEQUENCE [LARGE SCALE GENOMIC DNA]</scope>
</reference>
<dbReference type="AlphaFoldDB" id="A0AAV3ZEF5"/>
<comment type="caution">
    <text evidence="2">The sequence shown here is derived from an EMBL/GenBank/DDBJ whole genome shotgun (WGS) entry which is preliminary data.</text>
</comment>
<feature type="compositionally biased region" description="Basic and acidic residues" evidence="1">
    <location>
        <begin position="78"/>
        <end position="94"/>
    </location>
</feature>
<organism evidence="2 3">
    <name type="scientific">Plakobranchus ocellatus</name>
    <dbReference type="NCBI Taxonomy" id="259542"/>
    <lineage>
        <taxon>Eukaryota</taxon>
        <taxon>Metazoa</taxon>
        <taxon>Spiralia</taxon>
        <taxon>Lophotrochozoa</taxon>
        <taxon>Mollusca</taxon>
        <taxon>Gastropoda</taxon>
        <taxon>Heterobranchia</taxon>
        <taxon>Euthyneura</taxon>
        <taxon>Panpulmonata</taxon>
        <taxon>Sacoglossa</taxon>
        <taxon>Placobranchoidea</taxon>
        <taxon>Plakobranchidae</taxon>
        <taxon>Plakobranchus</taxon>
    </lineage>
</organism>
<accession>A0AAV3ZEF5</accession>
<gene>
    <name evidence="2" type="ORF">PoB_001942200</name>
</gene>
<keyword evidence="3" id="KW-1185">Reference proteome</keyword>
<dbReference type="Proteomes" id="UP000735302">
    <property type="component" value="Unassembled WGS sequence"/>
</dbReference>
<evidence type="ECO:0000256" key="1">
    <source>
        <dbReference type="SAM" id="MobiDB-lite"/>
    </source>
</evidence>
<dbReference type="EMBL" id="BLXT01002301">
    <property type="protein sequence ID" value="GFN92916.1"/>
    <property type="molecule type" value="Genomic_DNA"/>
</dbReference>
<name>A0AAV3ZEF5_9GAST</name>